<evidence type="ECO:0000256" key="1">
    <source>
        <dbReference type="SAM" id="SignalP"/>
    </source>
</evidence>
<gene>
    <name evidence="4" type="ORF">RN605_00830</name>
    <name evidence="3" type="ORF">RN608_07530</name>
</gene>
<dbReference type="Pfam" id="PF13648">
    <property type="entry name" value="Lipocalin_4"/>
    <property type="match status" value="1"/>
</dbReference>
<evidence type="ECO:0000313" key="4">
    <source>
        <dbReference type="EMBL" id="WNM21915.1"/>
    </source>
</evidence>
<dbReference type="PROSITE" id="PS51257">
    <property type="entry name" value="PROKAR_LIPOPROTEIN"/>
    <property type="match status" value="1"/>
</dbReference>
<dbReference type="AlphaFoldDB" id="A0AA96J4Z4"/>
<dbReference type="EMBL" id="CP134890">
    <property type="protein sequence ID" value="WNM21915.1"/>
    <property type="molecule type" value="Genomic_DNA"/>
</dbReference>
<dbReference type="InterPro" id="IPR024311">
    <property type="entry name" value="Lipocalin-like"/>
</dbReference>
<protein>
    <submittedName>
        <fullName evidence="4">Lipocalin family protein</fullName>
    </submittedName>
</protein>
<keyword evidence="1" id="KW-0732">Signal</keyword>
<evidence type="ECO:0000313" key="5">
    <source>
        <dbReference type="Proteomes" id="UP001304515"/>
    </source>
</evidence>
<dbReference type="KEGG" id="fcj:RN605_00830"/>
<accession>A0AA96J4Z4</accession>
<feature type="chain" id="PRO_5044705432" evidence="1">
    <location>
        <begin position="19"/>
        <end position="139"/>
    </location>
</feature>
<name>A0AA96J4Z4_9FLAO</name>
<evidence type="ECO:0000313" key="3">
    <source>
        <dbReference type="EMBL" id="WNM17862.1"/>
    </source>
</evidence>
<feature type="signal peptide" evidence="1">
    <location>
        <begin position="1"/>
        <end position="18"/>
    </location>
</feature>
<dbReference type="Proteomes" id="UP001304515">
    <property type="component" value="Chromosome"/>
</dbReference>
<reference evidence="4 5" key="1">
    <citation type="submission" date="2023-09" db="EMBL/GenBank/DDBJ databases">
        <title>Flavobacterium sp. a novel bacteria isolate from Pepper rhizosphere.</title>
        <authorList>
            <person name="Peng Y."/>
            <person name="Lee J."/>
        </authorList>
    </citation>
    <scope>NUCLEOTIDE SEQUENCE [LARGE SCALE GENOMIC DNA]</scope>
    <source>
        <strain evidence="3">PMR2A8</strain>
        <strain evidence="4 5">PMTSA4</strain>
    </source>
</reference>
<evidence type="ECO:0000259" key="2">
    <source>
        <dbReference type="Pfam" id="PF13648"/>
    </source>
</evidence>
<organism evidence="4 5">
    <name type="scientific">Flavobacterium capsici</name>
    <dbReference type="NCBI Taxonomy" id="3075618"/>
    <lineage>
        <taxon>Bacteria</taxon>
        <taxon>Pseudomonadati</taxon>
        <taxon>Bacteroidota</taxon>
        <taxon>Flavobacteriia</taxon>
        <taxon>Flavobacteriales</taxon>
        <taxon>Flavobacteriaceae</taxon>
        <taxon>Flavobacterium</taxon>
    </lineage>
</organism>
<proteinExistence type="predicted"/>
<feature type="domain" description="Lipocalin-like" evidence="2">
    <location>
        <begin position="31"/>
        <end position="117"/>
    </location>
</feature>
<accession>A0AA96J133</accession>
<dbReference type="RefSeq" id="WP_313321512.1">
    <property type="nucleotide sequence ID" value="NZ_CP134878.1"/>
</dbReference>
<keyword evidence="5" id="KW-1185">Reference proteome</keyword>
<sequence>MKKLIVVALAVVALFASCSSDDSVKVTEEKLAKKWYYKSDQANGNTYPYEHMSCAKDYIQFLADGSYLEYYITTCTPLNFGTSTGNWVLDGNTVTVSIDGDINSGKITSISDTALQISVVYDYDGDGDEETVKVNFTSN</sequence>
<dbReference type="EMBL" id="CP134878">
    <property type="protein sequence ID" value="WNM17862.1"/>
    <property type="molecule type" value="Genomic_DNA"/>
</dbReference>